<evidence type="ECO:0000313" key="1">
    <source>
        <dbReference type="EMBL" id="MEN3226497.1"/>
    </source>
</evidence>
<accession>A0ABU9Z5I9</accession>
<keyword evidence="2" id="KW-1185">Reference proteome</keyword>
<organism evidence="1 2">
    <name type="scientific">Methylorubrum rhodesianum</name>
    <dbReference type="NCBI Taxonomy" id="29427"/>
    <lineage>
        <taxon>Bacteria</taxon>
        <taxon>Pseudomonadati</taxon>
        <taxon>Pseudomonadota</taxon>
        <taxon>Alphaproteobacteria</taxon>
        <taxon>Hyphomicrobiales</taxon>
        <taxon>Methylobacteriaceae</taxon>
        <taxon>Methylorubrum</taxon>
    </lineage>
</organism>
<protein>
    <submittedName>
        <fullName evidence="1">Uncharacterized protein</fullName>
    </submittedName>
</protein>
<comment type="caution">
    <text evidence="1">The sequence shown here is derived from an EMBL/GenBank/DDBJ whole genome shotgun (WGS) entry which is preliminary data.</text>
</comment>
<dbReference type="Proteomes" id="UP001404845">
    <property type="component" value="Unassembled WGS sequence"/>
</dbReference>
<sequence length="122" mass="12852">MRSVYPVELAGGFRSNAVRAAFLARGLTELPKMSAEVRGRATQDSKDAARGDADAADRIAARRRHAEQVYGVCLAALALVPEQPPTGRPRLPKPSPELTAALAGFDPAAVAAVFPSLTERTA</sequence>
<name>A0ABU9Z5I9_9HYPH</name>
<proteinExistence type="predicted"/>
<dbReference type="RefSeq" id="WP_200671264.1">
    <property type="nucleotide sequence ID" value="NZ_JACWCW010000057.1"/>
</dbReference>
<dbReference type="EMBL" id="JAQYXL010000001">
    <property type="protein sequence ID" value="MEN3226497.1"/>
    <property type="molecule type" value="Genomic_DNA"/>
</dbReference>
<gene>
    <name evidence="1" type="ORF">PUR21_02240</name>
</gene>
<reference evidence="1 2" key="1">
    <citation type="journal article" date="2023" name="PLoS ONE">
        <title>Complete genome assembly of Hawai'i environmental nontuberculous mycobacteria reveals unexpected co-isolation with methylobacteria.</title>
        <authorList>
            <person name="Hendrix J."/>
            <person name="Epperson L.E."/>
            <person name="Tong E.I."/>
            <person name="Chan Y.L."/>
            <person name="Hasan N.A."/>
            <person name="Dawrs S.N."/>
            <person name="Norton G.J."/>
            <person name="Virdi R."/>
            <person name="Crooks J.L."/>
            <person name="Chan E.D."/>
            <person name="Honda J.R."/>
            <person name="Strong M."/>
        </authorList>
    </citation>
    <scope>NUCLEOTIDE SEQUENCE [LARGE SCALE GENOMIC DNA]</scope>
    <source>
        <strain evidence="1 2">NJH_HI01</strain>
    </source>
</reference>
<evidence type="ECO:0000313" key="2">
    <source>
        <dbReference type="Proteomes" id="UP001404845"/>
    </source>
</evidence>